<evidence type="ECO:0000256" key="3">
    <source>
        <dbReference type="ARBA" id="ARBA00022691"/>
    </source>
</evidence>
<feature type="binding site" evidence="5">
    <location>
        <begin position="125"/>
        <end position="129"/>
    </location>
    <ligand>
        <name>S-adenosyl-L-methionine</name>
        <dbReference type="ChEBI" id="CHEBI:59789"/>
    </ligand>
</feature>
<keyword evidence="3 5" id="KW-0949">S-adenosyl-L-methionine</keyword>
<keyword evidence="1 5" id="KW-0489">Methyltransferase</keyword>
<dbReference type="GO" id="GO:0102559">
    <property type="term" value="F:peptide chain release factor N(5)-glutamine methyltransferase activity"/>
    <property type="evidence" value="ECO:0007669"/>
    <property type="project" value="UniProtKB-EC"/>
</dbReference>
<sequence length="284" mass="30917">MPTALPVTVTVARALQIGQQAGLPRLDVQLLLLHSIGRPLDQRAWLISHDDALLTQQQLKQFEALLAQRQDGVPIAYLTGQKEFFGLTLQITPATLDPRPDTETLVEWALDVLQSAQQPRVLDLGTGSGAIALAIQSQRPDAQVWAVDQSQDALQVAKANGAQLALPVQWLHGSWFEPVVAAQLAPFDLIVSNPPYIRPDDHHLPQLRHEPLQALVSSQQGLHDIGVIAQAAPAHLKPGGMLLLEHGWDQAQDVATILQRAGFKHIAHRHDLAGHIRCSGGRVS</sequence>
<evidence type="ECO:0000256" key="5">
    <source>
        <dbReference type="HAMAP-Rule" id="MF_02126"/>
    </source>
</evidence>
<dbReference type="NCBIfam" id="TIGR00536">
    <property type="entry name" value="hemK_fam"/>
    <property type="match status" value="1"/>
</dbReference>
<dbReference type="InterPro" id="IPR050320">
    <property type="entry name" value="N5-glutamine_MTase"/>
</dbReference>
<dbReference type="Gene3D" id="3.40.50.150">
    <property type="entry name" value="Vaccinia Virus protein VP39"/>
    <property type="match status" value="1"/>
</dbReference>
<evidence type="ECO:0000313" key="8">
    <source>
        <dbReference type="EMBL" id="THJ36452.1"/>
    </source>
</evidence>
<proteinExistence type="inferred from homology"/>
<dbReference type="CDD" id="cd02440">
    <property type="entry name" value="AdoMet_MTases"/>
    <property type="match status" value="1"/>
</dbReference>
<dbReference type="Proteomes" id="UP000306236">
    <property type="component" value="Unassembled WGS sequence"/>
</dbReference>
<dbReference type="AlphaFoldDB" id="A0A4V3YXT3"/>
<gene>
    <name evidence="5 8" type="primary">prmC</name>
    <name evidence="8" type="ORF">E8K88_00690</name>
</gene>
<dbReference type="EMBL" id="SSWX01000001">
    <property type="protein sequence ID" value="THJ36452.1"/>
    <property type="molecule type" value="Genomic_DNA"/>
</dbReference>
<feature type="binding site" evidence="5">
    <location>
        <begin position="193"/>
        <end position="196"/>
    </location>
    <ligand>
        <name>substrate</name>
    </ligand>
</feature>
<dbReference type="InterPro" id="IPR002052">
    <property type="entry name" value="DNA_methylase_N6_adenine_CS"/>
</dbReference>
<dbReference type="InterPro" id="IPR019874">
    <property type="entry name" value="RF_methyltr_PrmC"/>
</dbReference>
<dbReference type="PANTHER" id="PTHR18895:SF74">
    <property type="entry name" value="MTRF1L RELEASE FACTOR GLUTAMINE METHYLTRANSFERASE"/>
    <property type="match status" value="1"/>
</dbReference>
<protein>
    <recommendedName>
        <fullName evidence="5">Release factor glutamine methyltransferase</fullName>
        <shortName evidence="5">RF MTase</shortName>
        <ecNumber evidence="5">2.1.1.297</ecNumber>
    </recommendedName>
    <alternativeName>
        <fullName evidence="5">N5-glutamine methyltransferase PrmC</fullName>
    </alternativeName>
    <alternativeName>
        <fullName evidence="5">Protein-(glutamine-N5) MTase PrmC</fullName>
    </alternativeName>
    <alternativeName>
        <fullName evidence="5">Protein-glutamine N-methyltransferase PrmC</fullName>
    </alternativeName>
</protein>
<dbReference type="PANTHER" id="PTHR18895">
    <property type="entry name" value="HEMK METHYLTRANSFERASE"/>
    <property type="match status" value="1"/>
</dbReference>
<dbReference type="GO" id="GO:0003676">
    <property type="term" value="F:nucleic acid binding"/>
    <property type="evidence" value="ECO:0007669"/>
    <property type="project" value="InterPro"/>
</dbReference>
<accession>A0A4V3YXT3</accession>
<dbReference type="Pfam" id="PF17827">
    <property type="entry name" value="PrmC_N"/>
    <property type="match status" value="1"/>
</dbReference>
<dbReference type="EC" id="2.1.1.297" evidence="5"/>
<dbReference type="NCBIfam" id="TIGR03534">
    <property type="entry name" value="RF_mod_PrmC"/>
    <property type="match status" value="1"/>
</dbReference>
<keyword evidence="9" id="KW-1185">Reference proteome</keyword>
<comment type="caution">
    <text evidence="8">The sequence shown here is derived from an EMBL/GenBank/DDBJ whole genome shotgun (WGS) entry which is preliminary data.</text>
</comment>
<evidence type="ECO:0000259" key="7">
    <source>
        <dbReference type="Pfam" id="PF17827"/>
    </source>
</evidence>
<comment type="catalytic activity">
    <reaction evidence="4 5">
        <text>L-glutaminyl-[peptide chain release factor] + S-adenosyl-L-methionine = N(5)-methyl-L-glutaminyl-[peptide chain release factor] + S-adenosyl-L-homocysteine + H(+)</text>
        <dbReference type="Rhea" id="RHEA:42896"/>
        <dbReference type="Rhea" id="RHEA-COMP:10271"/>
        <dbReference type="Rhea" id="RHEA-COMP:10272"/>
        <dbReference type="ChEBI" id="CHEBI:15378"/>
        <dbReference type="ChEBI" id="CHEBI:30011"/>
        <dbReference type="ChEBI" id="CHEBI:57856"/>
        <dbReference type="ChEBI" id="CHEBI:59789"/>
        <dbReference type="ChEBI" id="CHEBI:61891"/>
        <dbReference type="EC" id="2.1.1.297"/>
    </reaction>
</comment>
<comment type="similarity">
    <text evidence="5">Belongs to the protein N5-glutamine methyltransferase family. PrmC subfamily.</text>
</comment>
<dbReference type="RefSeq" id="WP_136404711.1">
    <property type="nucleotide sequence ID" value="NZ_SSWX01000001.1"/>
</dbReference>
<evidence type="ECO:0000259" key="6">
    <source>
        <dbReference type="Pfam" id="PF05175"/>
    </source>
</evidence>
<dbReference type="HAMAP" id="MF_02126">
    <property type="entry name" value="RF_methyltr_PrmC"/>
    <property type="match status" value="1"/>
</dbReference>
<dbReference type="GO" id="GO:0032259">
    <property type="term" value="P:methylation"/>
    <property type="evidence" value="ECO:0007669"/>
    <property type="project" value="UniProtKB-KW"/>
</dbReference>
<evidence type="ECO:0000256" key="4">
    <source>
        <dbReference type="ARBA" id="ARBA00048391"/>
    </source>
</evidence>
<dbReference type="SUPFAM" id="SSF53335">
    <property type="entry name" value="S-adenosyl-L-methionine-dependent methyltransferases"/>
    <property type="match status" value="1"/>
</dbReference>
<dbReference type="InterPro" id="IPR007848">
    <property type="entry name" value="Small_mtfrase_dom"/>
</dbReference>
<dbReference type="OrthoDB" id="9800643at2"/>
<dbReference type="Gene3D" id="1.10.8.10">
    <property type="entry name" value="DNA helicase RuvA subunit, C-terminal domain"/>
    <property type="match status" value="1"/>
</dbReference>
<evidence type="ECO:0000256" key="1">
    <source>
        <dbReference type="ARBA" id="ARBA00022603"/>
    </source>
</evidence>
<evidence type="ECO:0000313" key="9">
    <source>
        <dbReference type="Proteomes" id="UP000306236"/>
    </source>
</evidence>
<dbReference type="InterPro" id="IPR004556">
    <property type="entry name" value="HemK-like"/>
</dbReference>
<comment type="function">
    <text evidence="5">Methylates the class 1 translation termination release factors RF1/PrfA and RF2/PrfB on the glutamine residue of the universally conserved GGQ motif.</text>
</comment>
<feature type="binding site" evidence="5">
    <location>
        <position position="175"/>
    </location>
    <ligand>
        <name>S-adenosyl-L-methionine</name>
        <dbReference type="ChEBI" id="CHEBI:59789"/>
    </ligand>
</feature>
<feature type="binding site" evidence="5">
    <location>
        <position position="193"/>
    </location>
    <ligand>
        <name>S-adenosyl-L-methionine</name>
        <dbReference type="ChEBI" id="CHEBI:59789"/>
    </ligand>
</feature>
<organism evidence="8 9">
    <name type="scientific">Lampropedia aestuarii</name>
    <dbReference type="NCBI Taxonomy" id="2562762"/>
    <lineage>
        <taxon>Bacteria</taxon>
        <taxon>Pseudomonadati</taxon>
        <taxon>Pseudomonadota</taxon>
        <taxon>Betaproteobacteria</taxon>
        <taxon>Burkholderiales</taxon>
        <taxon>Comamonadaceae</taxon>
        <taxon>Lampropedia</taxon>
    </lineage>
</organism>
<feature type="domain" description="Methyltransferase small" evidence="6">
    <location>
        <begin position="110"/>
        <end position="200"/>
    </location>
</feature>
<dbReference type="InterPro" id="IPR040758">
    <property type="entry name" value="PrmC_N"/>
</dbReference>
<dbReference type="FunFam" id="3.40.50.150:FF:000053">
    <property type="entry name" value="Release factor glutamine methyltransferase"/>
    <property type="match status" value="1"/>
</dbReference>
<dbReference type="Pfam" id="PF05175">
    <property type="entry name" value="MTS"/>
    <property type="match status" value="1"/>
</dbReference>
<keyword evidence="2 5" id="KW-0808">Transferase</keyword>
<reference evidence="8 9" key="1">
    <citation type="submission" date="2019-04" db="EMBL/GenBank/DDBJ databases">
        <title>Lampropedia sp YIM MLB12 draf genome.</title>
        <authorList>
            <person name="Wang Y.-X."/>
        </authorList>
    </citation>
    <scope>NUCLEOTIDE SEQUENCE [LARGE SCALE GENOMIC DNA]</scope>
    <source>
        <strain evidence="8 9">YIM MLB12</strain>
    </source>
</reference>
<feature type="domain" description="Release factor glutamine methyltransferase N-terminal" evidence="7">
    <location>
        <begin position="20"/>
        <end position="80"/>
    </location>
</feature>
<dbReference type="InterPro" id="IPR029063">
    <property type="entry name" value="SAM-dependent_MTases_sf"/>
</dbReference>
<evidence type="ECO:0000256" key="2">
    <source>
        <dbReference type="ARBA" id="ARBA00022679"/>
    </source>
</evidence>
<dbReference type="PROSITE" id="PS00092">
    <property type="entry name" value="N6_MTASE"/>
    <property type="match status" value="1"/>
</dbReference>
<name>A0A4V3YXT3_9BURK</name>
<feature type="binding site" evidence="5">
    <location>
        <position position="148"/>
    </location>
    <ligand>
        <name>S-adenosyl-L-methionine</name>
        <dbReference type="ChEBI" id="CHEBI:59789"/>
    </ligand>
</feature>